<sequence length="349" mass="40423">MKTGMAIVLALFLAELLKLPSPVFAAISAIFAIQPSIYRSYLTIIEQIQGNVIGAIIAIVFVLLFGNHFLIVGLAAVVLITIHLKLRIDKTIPLSLVTLIVIMETRNNEFITFSIIRFSTIMLGIFSAFFINLILYPPKYETKLYTSISDITNGILQWVRLNNHQATDFILLKKQVDRFKEQLVQTDQMYLLYKEERTLSKKHSQEKLRKLVIYRQMITASKKALDLLKEMAKVDSQLGSMPPSFHERIRAISEQLIASHELLVLRYIGKAVQTHETEMNNYEEIRHSLLKLYREYQQLNQTDEADCIMLQLVASFMDYKDQLVHLEILLNSFRSYHREDQPRIKDESI</sequence>
<feature type="transmembrane region" description="Helical" evidence="6">
    <location>
        <begin position="49"/>
        <end position="82"/>
    </location>
</feature>
<dbReference type="PANTHER" id="PTHR30509:SF27">
    <property type="entry name" value="UPF0421 PROTEIN YGAE"/>
    <property type="match status" value="1"/>
</dbReference>
<keyword evidence="8" id="KW-1185">Reference proteome</keyword>
<evidence type="ECO:0000256" key="1">
    <source>
        <dbReference type="ARBA" id="ARBA00004651"/>
    </source>
</evidence>
<feature type="transmembrane region" description="Helical" evidence="6">
    <location>
        <begin position="115"/>
        <end position="136"/>
    </location>
</feature>
<dbReference type="Proteomes" id="UP001164718">
    <property type="component" value="Chromosome"/>
</dbReference>
<proteinExistence type="predicted"/>
<keyword evidence="5 6" id="KW-0472">Membrane</keyword>
<dbReference type="KEGG" id="faf:OE104_09160"/>
<reference evidence="7" key="1">
    <citation type="submission" date="2022-09" db="EMBL/GenBank/DDBJ databases">
        <title>Complete Genomes of Fervidibacillus albus and Fervidibacillus halotolerans isolated from tidal flat sediments.</title>
        <authorList>
            <person name="Kwon K.K."/>
            <person name="Yang S.-H."/>
            <person name="Park M.J."/>
            <person name="Oh H.-M."/>
        </authorList>
    </citation>
    <scope>NUCLEOTIDE SEQUENCE</scope>
    <source>
        <strain evidence="7">MEBiC13591</strain>
    </source>
</reference>
<evidence type="ECO:0000256" key="3">
    <source>
        <dbReference type="ARBA" id="ARBA00022692"/>
    </source>
</evidence>
<dbReference type="Pfam" id="PF06081">
    <property type="entry name" value="ArAE_1"/>
    <property type="match status" value="1"/>
</dbReference>
<comment type="subcellular location">
    <subcellularLocation>
        <location evidence="1">Cell membrane</location>
        <topology evidence="1">Multi-pass membrane protein</topology>
    </subcellularLocation>
</comment>
<dbReference type="GO" id="GO:0005886">
    <property type="term" value="C:plasma membrane"/>
    <property type="evidence" value="ECO:0007669"/>
    <property type="project" value="UniProtKB-SubCell"/>
</dbReference>
<evidence type="ECO:0000256" key="5">
    <source>
        <dbReference type="ARBA" id="ARBA00023136"/>
    </source>
</evidence>
<keyword evidence="2" id="KW-1003">Cell membrane</keyword>
<evidence type="ECO:0000313" key="7">
    <source>
        <dbReference type="EMBL" id="WAA08783.1"/>
    </source>
</evidence>
<evidence type="ECO:0000256" key="4">
    <source>
        <dbReference type="ARBA" id="ARBA00022989"/>
    </source>
</evidence>
<dbReference type="InterPro" id="IPR010343">
    <property type="entry name" value="ArAE_1"/>
</dbReference>
<evidence type="ECO:0000313" key="8">
    <source>
        <dbReference type="Proteomes" id="UP001164718"/>
    </source>
</evidence>
<evidence type="ECO:0000256" key="2">
    <source>
        <dbReference type="ARBA" id="ARBA00022475"/>
    </source>
</evidence>
<evidence type="ECO:0000256" key="6">
    <source>
        <dbReference type="SAM" id="Phobius"/>
    </source>
</evidence>
<gene>
    <name evidence="7" type="ORF">OE104_09160</name>
</gene>
<dbReference type="PANTHER" id="PTHR30509">
    <property type="entry name" value="P-HYDROXYBENZOIC ACID EFFLUX PUMP SUBUNIT-RELATED"/>
    <property type="match status" value="1"/>
</dbReference>
<accession>A0A9E8LSI6</accession>
<name>A0A9E8LSI6_9BACI</name>
<keyword evidence="4 6" id="KW-1133">Transmembrane helix</keyword>
<organism evidence="7 8">
    <name type="scientific">Fervidibacillus albus</name>
    <dbReference type="NCBI Taxonomy" id="2980026"/>
    <lineage>
        <taxon>Bacteria</taxon>
        <taxon>Bacillati</taxon>
        <taxon>Bacillota</taxon>
        <taxon>Bacilli</taxon>
        <taxon>Bacillales</taxon>
        <taxon>Bacillaceae</taxon>
        <taxon>Fervidibacillus</taxon>
    </lineage>
</organism>
<protein>
    <submittedName>
        <fullName evidence="7">Aromatic acid exporter family protein</fullName>
    </submittedName>
</protein>
<keyword evidence="3 6" id="KW-0812">Transmembrane</keyword>
<dbReference type="AlphaFoldDB" id="A0A9E8LSI6"/>
<dbReference type="EMBL" id="CP106878">
    <property type="protein sequence ID" value="WAA08783.1"/>
    <property type="molecule type" value="Genomic_DNA"/>
</dbReference>